<accession>A0ACB7YGM8</accession>
<proteinExistence type="predicted"/>
<dbReference type="EMBL" id="CM037158">
    <property type="protein sequence ID" value="KAH7852274.1"/>
    <property type="molecule type" value="Genomic_DNA"/>
</dbReference>
<evidence type="ECO:0000313" key="2">
    <source>
        <dbReference type="Proteomes" id="UP000828048"/>
    </source>
</evidence>
<name>A0ACB7YGM8_9ERIC</name>
<gene>
    <name evidence="1" type="ORF">Vadar_022671</name>
</gene>
<sequence length="102" mass="11591">MAEGDEVSYKQVILRDYVSGFPEESDFELRSGKIRLNVAEGSKLVVVENLYLSCDPYMRSRMRNSIIRYVSSFSPGSVSSHLLLLHSKSLHYSDYVVSEPKP</sequence>
<keyword evidence="2" id="KW-1185">Reference proteome</keyword>
<comment type="caution">
    <text evidence="1">The sequence shown here is derived from an EMBL/GenBank/DDBJ whole genome shotgun (WGS) entry which is preliminary data.</text>
</comment>
<protein>
    <submittedName>
        <fullName evidence="1">Uncharacterized protein</fullName>
    </submittedName>
</protein>
<dbReference type="Proteomes" id="UP000828048">
    <property type="component" value="Chromosome 8"/>
</dbReference>
<reference evidence="1 2" key="1">
    <citation type="journal article" date="2021" name="Hortic Res">
        <title>High-quality reference genome and annotation aids understanding of berry development for evergreen blueberry (Vaccinium darrowii).</title>
        <authorList>
            <person name="Yu J."/>
            <person name="Hulse-Kemp A.M."/>
            <person name="Babiker E."/>
            <person name="Staton M."/>
        </authorList>
    </citation>
    <scope>NUCLEOTIDE SEQUENCE [LARGE SCALE GENOMIC DNA]</scope>
    <source>
        <strain evidence="2">cv. NJ 8807/NJ 8810</strain>
        <tissue evidence="1">Young leaf</tissue>
    </source>
</reference>
<organism evidence="1 2">
    <name type="scientific">Vaccinium darrowii</name>
    <dbReference type="NCBI Taxonomy" id="229202"/>
    <lineage>
        <taxon>Eukaryota</taxon>
        <taxon>Viridiplantae</taxon>
        <taxon>Streptophyta</taxon>
        <taxon>Embryophyta</taxon>
        <taxon>Tracheophyta</taxon>
        <taxon>Spermatophyta</taxon>
        <taxon>Magnoliopsida</taxon>
        <taxon>eudicotyledons</taxon>
        <taxon>Gunneridae</taxon>
        <taxon>Pentapetalae</taxon>
        <taxon>asterids</taxon>
        <taxon>Ericales</taxon>
        <taxon>Ericaceae</taxon>
        <taxon>Vaccinioideae</taxon>
        <taxon>Vaccinieae</taxon>
        <taxon>Vaccinium</taxon>
    </lineage>
</organism>
<evidence type="ECO:0000313" key="1">
    <source>
        <dbReference type="EMBL" id="KAH7852274.1"/>
    </source>
</evidence>